<dbReference type="OrthoDB" id="2802511at2759"/>
<dbReference type="SMART" id="SM00220">
    <property type="entry name" value="S_TKc"/>
    <property type="match status" value="1"/>
</dbReference>
<dbReference type="InterPro" id="IPR001245">
    <property type="entry name" value="Ser-Thr/Tyr_kinase_cat_dom"/>
</dbReference>
<organism evidence="2 3">
    <name type="scientific">Obba rivulosa</name>
    <dbReference type="NCBI Taxonomy" id="1052685"/>
    <lineage>
        <taxon>Eukaryota</taxon>
        <taxon>Fungi</taxon>
        <taxon>Dikarya</taxon>
        <taxon>Basidiomycota</taxon>
        <taxon>Agaricomycotina</taxon>
        <taxon>Agaricomycetes</taxon>
        <taxon>Polyporales</taxon>
        <taxon>Gelatoporiaceae</taxon>
        <taxon>Obba</taxon>
    </lineage>
</organism>
<sequence>MWYHLHHDHIVPCYGASITANPPFIMLRYMQYGHLLQYLQLNANADRVKLIYEVTLGMRYLHEEEIVHGDIKATNILVDDASKACLTDFGLSSAAEVTPSGTDPRIVTGTLRFMAPEAIETGCLTYATDVYAFGMVIYEVFTEEPPFLADKDADVMAGRLTLKRPFSQSLIDRGLSDAMWGLLVDCSSRNSSNRPSSREVSLRAATLSDRTTDLLNSPNVPPYLKGPLHAADTASKSATQKQSQFWESVAVPQDVAPSVHWYILTFRRVAISSTEKGCPVYRNGESQVPLVPENARDISSTSATSFTGTIVSNGYAHR</sequence>
<proteinExistence type="predicted"/>
<keyword evidence="2" id="KW-0808">Transferase</keyword>
<dbReference type="PROSITE" id="PS50011">
    <property type="entry name" value="PROTEIN_KINASE_DOM"/>
    <property type="match status" value="1"/>
</dbReference>
<evidence type="ECO:0000259" key="1">
    <source>
        <dbReference type="PROSITE" id="PS50011"/>
    </source>
</evidence>
<feature type="non-terminal residue" evidence="2">
    <location>
        <position position="318"/>
    </location>
</feature>
<keyword evidence="3" id="KW-1185">Reference proteome</keyword>
<dbReference type="InterPro" id="IPR011009">
    <property type="entry name" value="Kinase-like_dom_sf"/>
</dbReference>
<reference evidence="2 3" key="1">
    <citation type="submission" date="2016-07" db="EMBL/GenBank/DDBJ databases">
        <title>Draft genome of the white-rot fungus Obba rivulosa 3A-2.</title>
        <authorList>
            <consortium name="DOE Joint Genome Institute"/>
            <person name="Miettinen O."/>
            <person name="Riley R."/>
            <person name="Acob R."/>
            <person name="Barry K."/>
            <person name="Cullen D."/>
            <person name="De Vries R."/>
            <person name="Hainaut M."/>
            <person name="Hatakka A."/>
            <person name="Henrissat B."/>
            <person name="Hilden K."/>
            <person name="Kuo R."/>
            <person name="Labutti K."/>
            <person name="Lipzen A."/>
            <person name="Makela M.R."/>
            <person name="Sandor L."/>
            <person name="Spatafora J.W."/>
            <person name="Grigoriev I.V."/>
            <person name="Hibbett D.S."/>
        </authorList>
    </citation>
    <scope>NUCLEOTIDE SEQUENCE [LARGE SCALE GENOMIC DNA]</scope>
    <source>
        <strain evidence="2 3">3A-2</strain>
    </source>
</reference>
<dbReference type="InterPro" id="IPR008271">
    <property type="entry name" value="Ser/Thr_kinase_AS"/>
</dbReference>
<dbReference type="Proteomes" id="UP000250043">
    <property type="component" value="Unassembled WGS sequence"/>
</dbReference>
<dbReference type="PANTHER" id="PTHR44329">
    <property type="entry name" value="SERINE/THREONINE-PROTEIN KINASE TNNI3K-RELATED"/>
    <property type="match status" value="1"/>
</dbReference>
<name>A0A8E2APZ3_9APHY</name>
<evidence type="ECO:0000313" key="3">
    <source>
        <dbReference type="Proteomes" id="UP000250043"/>
    </source>
</evidence>
<gene>
    <name evidence="2" type="ORF">OBBRIDRAFT_785935</name>
</gene>
<dbReference type="InterPro" id="IPR051681">
    <property type="entry name" value="Ser/Thr_Kinases-Pseudokinases"/>
</dbReference>
<dbReference type="PRINTS" id="PR00109">
    <property type="entry name" value="TYRKINASE"/>
</dbReference>
<dbReference type="AlphaFoldDB" id="A0A8E2APZ3"/>
<dbReference type="SUPFAM" id="SSF56112">
    <property type="entry name" value="Protein kinase-like (PK-like)"/>
    <property type="match status" value="1"/>
</dbReference>
<dbReference type="PROSITE" id="PS00108">
    <property type="entry name" value="PROTEIN_KINASE_ST"/>
    <property type="match status" value="1"/>
</dbReference>
<keyword evidence="2" id="KW-0418">Kinase</keyword>
<dbReference type="Pfam" id="PF07714">
    <property type="entry name" value="PK_Tyr_Ser-Thr"/>
    <property type="match status" value="1"/>
</dbReference>
<protein>
    <submittedName>
        <fullName evidence="2">Kinase-like protein</fullName>
    </submittedName>
</protein>
<dbReference type="EMBL" id="KV722654">
    <property type="protein sequence ID" value="OCH84607.1"/>
    <property type="molecule type" value="Genomic_DNA"/>
</dbReference>
<accession>A0A8E2APZ3</accession>
<dbReference type="InterPro" id="IPR000719">
    <property type="entry name" value="Prot_kinase_dom"/>
</dbReference>
<feature type="domain" description="Protein kinase" evidence="1">
    <location>
        <begin position="1"/>
        <end position="207"/>
    </location>
</feature>
<evidence type="ECO:0000313" key="2">
    <source>
        <dbReference type="EMBL" id="OCH84607.1"/>
    </source>
</evidence>
<dbReference type="Gene3D" id="1.10.510.10">
    <property type="entry name" value="Transferase(Phosphotransferase) domain 1"/>
    <property type="match status" value="1"/>
</dbReference>
<dbReference type="GO" id="GO:0004674">
    <property type="term" value="F:protein serine/threonine kinase activity"/>
    <property type="evidence" value="ECO:0007669"/>
    <property type="project" value="TreeGrafter"/>
</dbReference>
<dbReference type="GO" id="GO:0005524">
    <property type="term" value="F:ATP binding"/>
    <property type="evidence" value="ECO:0007669"/>
    <property type="project" value="InterPro"/>
</dbReference>